<dbReference type="WBParaSite" id="scaffold19692_cov173.g19295">
    <property type="protein sequence ID" value="scaffold19692_cov173.g19295"/>
    <property type="gene ID" value="scaffold19692_cov173.g19295"/>
</dbReference>
<evidence type="ECO:0000313" key="4">
    <source>
        <dbReference type="WBParaSite" id="scaffold19692_cov173.g19295"/>
    </source>
</evidence>
<comment type="subunit">
    <text evidence="1">Component of the THO subcomplex, which is composed of THOC1, THOC2, THOC3, THOC5, THOC6 and THOC7. The THO subcomplex interacts with DDX39B to form the THO-DDX39B complex which multimerizes into a 28-subunit tetrameric assembly. Component of the transcription/export (TREX) complex at least composed of ALYREF/THOC4, DDX39B, SARNP/CIP29, CHTOP and the THO subcomplex; in the complex interacts with THOC1, THOC3, THOC5, THOC7 and DDX39B. TREX seems to have a dynamic structure involving ATP-dependent remodeling. Interacts with POLDIP3 and ZC3H11A.</text>
</comment>
<dbReference type="GO" id="GO:0006397">
    <property type="term" value="P:mRNA processing"/>
    <property type="evidence" value="ECO:0007669"/>
    <property type="project" value="InterPro"/>
</dbReference>
<accession>A0A915LUF7</accession>
<evidence type="ECO:0000256" key="1">
    <source>
        <dbReference type="ARBA" id="ARBA00047033"/>
    </source>
</evidence>
<organism evidence="3 4">
    <name type="scientific">Meloidogyne javanica</name>
    <name type="common">Root-knot nematode worm</name>
    <dbReference type="NCBI Taxonomy" id="6303"/>
    <lineage>
        <taxon>Eukaryota</taxon>
        <taxon>Metazoa</taxon>
        <taxon>Ecdysozoa</taxon>
        <taxon>Nematoda</taxon>
        <taxon>Chromadorea</taxon>
        <taxon>Rhabditida</taxon>
        <taxon>Tylenchina</taxon>
        <taxon>Tylenchomorpha</taxon>
        <taxon>Tylenchoidea</taxon>
        <taxon>Meloidogynidae</taxon>
        <taxon>Meloidogyninae</taxon>
        <taxon>Meloidogyne</taxon>
        <taxon>Meloidogyne incognita group</taxon>
    </lineage>
</organism>
<dbReference type="GO" id="GO:0006406">
    <property type="term" value="P:mRNA export from nucleus"/>
    <property type="evidence" value="ECO:0007669"/>
    <property type="project" value="InterPro"/>
</dbReference>
<dbReference type="PANTHER" id="PTHR21597">
    <property type="entry name" value="THO2 PROTEIN"/>
    <property type="match status" value="1"/>
</dbReference>
<dbReference type="PANTHER" id="PTHR21597:SF0">
    <property type="entry name" value="THO COMPLEX SUBUNIT 2"/>
    <property type="match status" value="1"/>
</dbReference>
<keyword evidence="3" id="KW-1185">Reference proteome</keyword>
<proteinExistence type="predicted"/>
<feature type="domain" description="THO complex subunitTHOC2 C-terminal" evidence="2">
    <location>
        <begin position="53"/>
        <end position="134"/>
    </location>
</feature>
<reference evidence="4" key="1">
    <citation type="submission" date="2022-11" db="UniProtKB">
        <authorList>
            <consortium name="WormBaseParasite"/>
        </authorList>
    </citation>
    <scope>IDENTIFICATION</scope>
</reference>
<dbReference type="GO" id="GO:0003729">
    <property type="term" value="F:mRNA binding"/>
    <property type="evidence" value="ECO:0007669"/>
    <property type="project" value="TreeGrafter"/>
</dbReference>
<dbReference type="GO" id="GO:0000445">
    <property type="term" value="C:THO complex part of transcription export complex"/>
    <property type="evidence" value="ECO:0007669"/>
    <property type="project" value="TreeGrafter"/>
</dbReference>
<dbReference type="AlphaFoldDB" id="A0A915LUF7"/>
<dbReference type="InterPro" id="IPR021418">
    <property type="entry name" value="THO_THOC2_C"/>
</dbReference>
<dbReference type="Pfam" id="PF11262">
    <property type="entry name" value="Tho2"/>
    <property type="match status" value="1"/>
</dbReference>
<name>A0A915LUF7_MELJA</name>
<dbReference type="Proteomes" id="UP000887561">
    <property type="component" value="Unplaced"/>
</dbReference>
<sequence>TSYELAKQKYKEEHVDITSLDNAQKSLIYREIFINRLDTLSEELAKAFPQTMWQDITYRLHTIFWLLSVNDLIVPEAAYERNIEKIHKELKELHQVSSDSGLLGIRGGAATLRRTAKEEERLKSLELKLNEEKK</sequence>
<evidence type="ECO:0000313" key="3">
    <source>
        <dbReference type="Proteomes" id="UP000887561"/>
    </source>
</evidence>
<dbReference type="InterPro" id="IPR040007">
    <property type="entry name" value="Tho2"/>
</dbReference>
<protein>
    <submittedName>
        <fullName evidence="4">THO complex subunitTHOC2 C-terminal domain-containing protein</fullName>
    </submittedName>
</protein>
<evidence type="ECO:0000259" key="2">
    <source>
        <dbReference type="Pfam" id="PF11262"/>
    </source>
</evidence>